<dbReference type="SMART" id="SM00173">
    <property type="entry name" value="RAS"/>
    <property type="match status" value="1"/>
</dbReference>
<sequence length="151" mass="17269">MEKKLKLVVVGDSYVGKTSLLFAYTEKQFRSVYATTVFDNWAISVDIEHRNYTVNLFDTAGQEDYEHLRCLSYPHTDVFLLCFSLVEKKSLDACRTVWLPEIRKYAGDNVPVILIGTKEDLLDHASEKEKISNETARKAANEVISTFLLLI</sequence>
<reference evidence="4" key="1">
    <citation type="submission" date="2016-11" db="UniProtKB">
        <authorList>
            <consortium name="WormBaseParasite"/>
        </authorList>
    </citation>
    <scope>IDENTIFICATION</scope>
</reference>
<dbReference type="PROSITE" id="PS51419">
    <property type="entry name" value="RAB"/>
    <property type="match status" value="1"/>
</dbReference>
<dbReference type="Proteomes" id="UP000095283">
    <property type="component" value="Unplaced"/>
</dbReference>
<evidence type="ECO:0000256" key="2">
    <source>
        <dbReference type="ARBA" id="ARBA00023134"/>
    </source>
</evidence>
<dbReference type="GO" id="GO:0003924">
    <property type="term" value="F:GTPase activity"/>
    <property type="evidence" value="ECO:0007669"/>
    <property type="project" value="InterPro"/>
</dbReference>
<dbReference type="PROSITE" id="PS51421">
    <property type="entry name" value="RAS"/>
    <property type="match status" value="1"/>
</dbReference>
<dbReference type="InterPro" id="IPR027417">
    <property type="entry name" value="P-loop_NTPase"/>
</dbReference>
<dbReference type="Pfam" id="PF00071">
    <property type="entry name" value="Ras"/>
    <property type="match status" value="1"/>
</dbReference>
<dbReference type="NCBIfam" id="TIGR00231">
    <property type="entry name" value="small_GTP"/>
    <property type="match status" value="1"/>
</dbReference>
<dbReference type="PANTHER" id="PTHR24072">
    <property type="entry name" value="RHO FAMILY GTPASE"/>
    <property type="match status" value="1"/>
</dbReference>
<dbReference type="GO" id="GO:0007264">
    <property type="term" value="P:small GTPase-mediated signal transduction"/>
    <property type="evidence" value="ECO:0007669"/>
    <property type="project" value="InterPro"/>
</dbReference>
<organism evidence="3 4">
    <name type="scientific">Heterorhabditis bacteriophora</name>
    <name type="common">Entomopathogenic nematode worm</name>
    <dbReference type="NCBI Taxonomy" id="37862"/>
    <lineage>
        <taxon>Eukaryota</taxon>
        <taxon>Metazoa</taxon>
        <taxon>Ecdysozoa</taxon>
        <taxon>Nematoda</taxon>
        <taxon>Chromadorea</taxon>
        <taxon>Rhabditida</taxon>
        <taxon>Rhabditina</taxon>
        <taxon>Rhabditomorpha</taxon>
        <taxon>Strongyloidea</taxon>
        <taxon>Heterorhabditidae</taxon>
        <taxon>Heterorhabditis</taxon>
    </lineage>
</organism>
<dbReference type="InterPro" id="IPR005225">
    <property type="entry name" value="Small_GTP-bd"/>
</dbReference>
<dbReference type="WBParaSite" id="Hba_19253">
    <property type="protein sequence ID" value="Hba_19253"/>
    <property type="gene ID" value="Hba_19253"/>
</dbReference>
<dbReference type="PROSITE" id="PS51420">
    <property type="entry name" value="RHO"/>
    <property type="match status" value="1"/>
</dbReference>
<proteinExistence type="predicted"/>
<dbReference type="AlphaFoldDB" id="A0A1I7XP48"/>
<accession>A0A1I7XP48</accession>
<dbReference type="InterPro" id="IPR001806">
    <property type="entry name" value="Small_GTPase"/>
</dbReference>
<protein>
    <submittedName>
        <fullName evidence="4">Ras-like GTP-binding protein RhoL</fullName>
    </submittedName>
</protein>
<dbReference type="InterPro" id="IPR003578">
    <property type="entry name" value="Small_GTPase_Rho"/>
</dbReference>
<dbReference type="SUPFAM" id="SSF52540">
    <property type="entry name" value="P-loop containing nucleoside triphosphate hydrolases"/>
    <property type="match status" value="1"/>
</dbReference>
<dbReference type="CDD" id="cd00157">
    <property type="entry name" value="Rho"/>
    <property type="match status" value="1"/>
</dbReference>
<name>A0A1I7XP48_HETBA</name>
<dbReference type="PRINTS" id="PR00449">
    <property type="entry name" value="RASTRNSFRMNG"/>
</dbReference>
<keyword evidence="2" id="KW-0342">GTP-binding</keyword>
<dbReference type="SMART" id="SM00175">
    <property type="entry name" value="RAB"/>
    <property type="match status" value="1"/>
</dbReference>
<evidence type="ECO:0000256" key="1">
    <source>
        <dbReference type="ARBA" id="ARBA00022741"/>
    </source>
</evidence>
<keyword evidence="1" id="KW-0547">Nucleotide-binding</keyword>
<dbReference type="Gene3D" id="3.40.50.300">
    <property type="entry name" value="P-loop containing nucleotide triphosphate hydrolases"/>
    <property type="match status" value="1"/>
</dbReference>
<dbReference type="GO" id="GO:0005525">
    <property type="term" value="F:GTP binding"/>
    <property type="evidence" value="ECO:0007669"/>
    <property type="project" value="UniProtKB-KW"/>
</dbReference>
<keyword evidence="3" id="KW-1185">Reference proteome</keyword>
<evidence type="ECO:0000313" key="4">
    <source>
        <dbReference type="WBParaSite" id="Hba_19253"/>
    </source>
</evidence>
<dbReference type="SMART" id="SM00174">
    <property type="entry name" value="RHO"/>
    <property type="match status" value="1"/>
</dbReference>
<evidence type="ECO:0000313" key="3">
    <source>
        <dbReference type="Proteomes" id="UP000095283"/>
    </source>
</evidence>